<sequence length="647" mass="66224">MLRPGMRHLCATALLTSLAGCGDDGSGVVSATVGVSTTTSTSQGSSGSDTEDPTTSTSSPTTGTSANSATSDSSGTTTSTTSPVTGSTTDVPGTSTGTTDPGETSSGTTEPGDTTDDTTTTGTTGPQPCAEDTLQCNGNVAQVCDGMGGFKSETPCPELCIEPLGCVACDPGATKCEGNQVMVCNDQGDGFVAGDSCDPLLGLACDANFGQCVGACANLGTSYIGCEYYPVVTQQLDVYVGPANPYAVAVANTTANAATVTVHRGANQVAQQVVAANSVAVITLPWVTQLTGGTGPTVKVTDGAYRLRSTQPVTVYQFNPLNADVTNDASLLLPVNTWTGNYLAAAWTHWSPYPGFLSITAHQDGTVVNVKAPKNGVPTQAGGGVDAQGNGNNITLDDGDVLQITSASGGDPTGTIITANKPVQVVGGHDCTQVPIGTVACDHLEESMFPIEALAKKYIVAPPVQVPNNALEKAVIVRVVASEDNTTLTFTPDQPVNKVLAKAGDFVELAQSTNKYVVEADKKILVTEYMVGQGAGYGTSDPAMLMAVPSEQFRSSYLFYAQTGWQANFVDIIAPNNSMVQVDGAAVNNFTAIGASGYSLAHVKLSNAGNGSHTVTSNNKVGISVYGVIDYGSYWYPGGLDLDVIPQ</sequence>
<protein>
    <recommendedName>
        <fullName evidence="2">IgGFc-binding protein N-terminal domain-containing protein</fullName>
    </recommendedName>
</protein>
<evidence type="ECO:0000259" key="2">
    <source>
        <dbReference type="Pfam" id="PF17517"/>
    </source>
</evidence>
<feature type="region of interest" description="Disordered" evidence="1">
    <location>
        <begin position="37"/>
        <end position="128"/>
    </location>
</feature>
<dbReference type="RefSeq" id="WP_143141233.1">
    <property type="nucleotide sequence ID" value="NZ_FOMX01000034.1"/>
</dbReference>
<dbReference type="STRING" id="54.SAMN02745121_07422"/>
<dbReference type="PANTHER" id="PTHR46534">
    <property type="entry name" value="IGGFC_BINDING DOMAIN-CONTAINING PROTEIN"/>
    <property type="match status" value="1"/>
</dbReference>
<reference evidence="4" key="1">
    <citation type="submission" date="2016-10" db="EMBL/GenBank/DDBJ databases">
        <authorList>
            <person name="Varghese N."/>
            <person name="Submissions S."/>
        </authorList>
    </citation>
    <scope>NUCLEOTIDE SEQUENCE [LARGE SCALE GENOMIC DNA]</scope>
    <source>
        <strain evidence="4">ATCC 25963</strain>
    </source>
</reference>
<evidence type="ECO:0000313" key="4">
    <source>
        <dbReference type="Proteomes" id="UP000199400"/>
    </source>
</evidence>
<evidence type="ECO:0000313" key="3">
    <source>
        <dbReference type="EMBL" id="SFF19251.1"/>
    </source>
</evidence>
<dbReference type="OrthoDB" id="5487984at2"/>
<name>A0A1I2GRS4_9BACT</name>
<dbReference type="PROSITE" id="PS51257">
    <property type="entry name" value="PROKAR_LIPOPROTEIN"/>
    <property type="match status" value="1"/>
</dbReference>
<dbReference type="Pfam" id="PF17517">
    <property type="entry name" value="IgGFc_binding"/>
    <property type="match status" value="1"/>
</dbReference>
<gene>
    <name evidence="3" type="ORF">SAMN02745121_07422</name>
</gene>
<evidence type="ECO:0000256" key="1">
    <source>
        <dbReference type="SAM" id="MobiDB-lite"/>
    </source>
</evidence>
<organism evidence="3 4">
    <name type="scientific">Nannocystis exedens</name>
    <dbReference type="NCBI Taxonomy" id="54"/>
    <lineage>
        <taxon>Bacteria</taxon>
        <taxon>Pseudomonadati</taxon>
        <taxon>Myxococcota</taxon>
        <taxon>Polyangia</taxon>
        <taxon>Nannocystales</taxon>
        <taxon>Nannocystaceae</taxon>
        <taxon>Nannocystis</taxon>
    </lineage>
</organism>
<dbReference type="EMBL" id="FOMX01000034">
    <property type="protein sequence ID" value="SFF19251.1"/>
    <property type="molecule type" value="Genomic_DNA"/>
</dbReference>
<proteinExistence type="predicted"/>
<dbReference type="PANTHER" id="PTHR46534:SF1">
    <property type="entry name" value="IGGFC-BINDING PROTEIN N-TERMINAL DOMAIN-CONTAINING PROTEIN"/>
    <property type="match status" value="1"/>
</dbReference>
<dbReference type="InterPro" id="IPR035234">
    <property type="entry name" value="IgGFc-bd_N"/>
</dbReference>
<dbReference type="Proteomes" id="UP000199400">
    <property type="component" value="Unassembled WGS sequence"/>
</dbReference>
<dbReference type="AlphaFoldDB" id="A0A1I2GRS4"/>
<feature type="domain" description="IgGFc-binding protein N-terminal" evidence="2">
    <location>
        <begin position="328"/>
        <end position="627"/>
    </location>
</feature>
<feature type="compositionally biased region" description="Low complexity" evidence="1">
    <location>
        <begin position="37"/>
        <end position="126"/>
    </location>
</feature>
<keyword evidence="4" id="KW-1185">Reference proteome</keyword>
<accession>A0A1I2GRS4</accession>